<evidence type="ECO:0000313" key="2">
    <source>
        <dbReference type="Proteomes" id="UP000325811"/>
    </source>
</evidence>
<accession>A0A5Q4ZGZ8</accession>
<organism evidence="1 2">
    <name type="scientific">Paraburkholderia dioscoreae</name>
    <dbReference type="NCBI Taxonomy" id="2604047"/>
    <lineage>
        <taxon>Bacteria</taxon>
        <taxon>Pseudomonadati</taxon>
        <taxon>Pseudomonadota</taxon>
        <taxon>Betaproteobacteria</taxon>
        <taxon>Burkholderiales</taxon>
        <taxon>Burkholderiaceae</taxon>
        <taxon>Paraburkholderia</taxon>
    </lineage>
</organism>
<dbReference type="EMBL" id="LR699554">
    <property type="protein sequence ID" value="VVD32373.1"/>
    <property type="molecule type" value="Genomic_DNA"/>
</dbReference>
<evidence type="ECO:0000313" key="1">
    <source>
        <dbReference type="EMBL" id="VVD32373.1"/>
    </source>
</evidence>
<proteinExistence type="predicted"/>
<name>A0A5Q4ZGZ8_9BURK</name>
<dbReference type="AlphaFoldDB" id="A0A5Q4ZGZ8"/>
<sequence length="61" mass="6624">MRGSPSQTRSGDEVNYQAGFAACNVARASLPRIFVKLSALGCHTIFQAVNLYTDDRLNPPP</sequence>
<dbReference type="KEGG" id="pdio:PDMSB3_1075.1"/>
<dbReference type="Proteomes" id="UP000325811">
    <property type="component" value="Chromosome II"/>
</dbReference>
<reference evidence="1 2" key="1">
    <citation type="submission" date="2019-08" db="EMBL/GenBank/DDBJ databases">
        <authorList>
            <person name="Herpell B J."/>
        </authorList>
    </citation>
    <scope>NUCLEOTIDE SEQUENCE [LARGE SCALE GENOMIC DNA]</scope>
    <source>
        <strain evidence="2">Msb3</strain>
    </source>
</reference>
<protein>
    <submittedName>
        <fullName evidence="1">Uncharacterized protein</fullName>
    </submittedName>
</protein>
<keyword evidence="2" id="KW-1185">Reference proteome</keyword>
<gene>
    <name evidence="1" type="ORF">PDMSB3_1075</name>
</gene>